<dbReference type="Proteomes" id="UP000800035">
    <property type="component" value="Unassembled WGS sequence"/>
</dbReference>
<proteinExistence type="predicted"/>
<accession>A0A6A5UD48</accession>
<sequence length="97" mass="10494">MAKEVAHPTLHVAEILSDLVSLRVCDPTAALALVSARPNSPLNPHEAPEKADDQDPDLRRAKDLMELHYAVKEAHKKGELGGGLVEARQAVEKAVWG</sequence>
<dbReference type="OrthoDB" id="5394455at2759"/>
<evidence type="ECO:0000313" key="2">
    <source>
        <dbReference type="EMBL" id="KAF1959057.1"/>
    </source>
</evidence>
<protein>
    <submittedName>
        <fullName evidence="2">Uncharacterized protein</fullName>
    </submittedName>
</protein>
<evidence type="ECO:0000313" key="3">
    <source>
        <dbReference type="Proteomes" id="UP000800035"/>
    </source>
</evidence>
<name>A0A6A5UD48_9PLEO</name>
<dbReference type="EMBL" id="ML976985">
    <property type="protein sequence ID" value="KAF1959057.1"/>
    <property type="molecule type" value="Genomic_DNA"/>
</dbReference>
<dbReference type="AlphaFoldDB" id="A0A6A5UD48"/>
<feature type="region of interest" description="Disordered" evidence="1">
    <location>
        <begin position="36"/>
        <end position="56"/>
    </location>
</feature>
<feature type="compositionally biased region" description="Basic and acidic residues" evidence="1">
    <location>
        <begin position="46"/>
        <end position="56"/>
    </location>
</feature>
<evidence type="ECO:0000256" key="1">
    <source>
        <dbReference type="SAM" id="MobiDB-lite"/>
    </source>
</evidence>
<organism evidence="2 3">
    <name type="scientific">Byssothecium circinans</name>
    <dbReference type="NCBI Taxonomy" id="147558"/>
    <lineage>
        <taxon>Eukaryota</taxon>
        <taxon>Fungi</taxon>
        <taxon>Dikarya</taxon>
        <taxon>Ascomycota</taxon>
        <taxon>Pezizomycotina</taxon>
        <taxon>Dothideomycetes</taxon>
        <taxon>Pleosporomycetidae</taxon>
        <taxon>Pleosporales</taxon>
        <taxon>Massarineae</taxon>
        <taxon>Massarinaceae</taxon>
        <taxon>Byssothecium</taxon>
    </lineage>
</organism>
<keyword evidence="3" id="KW-1185">Reference proteome</keyword>
<gene>
    <name evidence="2" type="ORF">CC80DRAFT_591141</name>
</gene>
<reference evidence="2" key="1">
    <citation type="journal article" date="2020" name="Stud. Mycol.">
        <title>101 Dothideomycetes genomes: a test case for predicting lifestyles and emergence of pathogens.</title>
        <authorList>
            <person name="Haridas S."/>
            <person name="Albert R."/>
            <person name="Binder M."/>
            <person name="Bloem J."/>
            <person name="Labutti K."/>
            <person name="Salamov A."/>
            <person name="Andreopoulos B."/>
            <person name="Baker S."/>
            <person name="Barry K."/>
            <person name="Bills G."/>
            <person name="Bluhm B."/>
            <person name="Cannon C."/>
            <person name="Castanera R."/>
            <person name="Culley D."/>
            <person name="Daum C."/>
            <person name="Ezra D."/>
            <person name="Gonzalez J."/>
            <person name="Henrissat B."/>
            <person name="Kuo A."/>
            <person name="Liang C."/>
            <person name="Lipzen A."/>
            <person name="Lutzoni F."/>
            <person name="Magnuson J."/>
            <person name="Mondo S."/>
            <person name="Nolan M."/>
            <person name="Ohm R."/>
            <person name="Pangilinan J."/>
            <person name="Park H.-J."/>
            <person name="Ramirez L."/>
            <person name="Alfaro M."/>
            <person name="Sun H."/>
            <person name="Tritt A."/>
            <person name="Yoshinaga Y."/>
            <person name="Zwiers L.-H."/>
            <person name="Turgeon B."/>
            <person name="Goodwin S."/>
            <person name="Spatafora J."/>
            <person name="Crous P."/>
            <person name="Grigoriev I."/>
        </authorList>
    </citation>
    <scope>NUCLEOTIDE SEQUENCE</scope>
    <source>
        <strain evidence="2">CBS 675.92</strain>
    </source>
</reference>